<dbReference type="GO" id="GO:0050664">
    <property type="term" value="F:oxidoreductase activity, acting on NAD(P)H, oxygen as acceptor"/>
    <property type="evidence" value="ECO:0007669"/>
    <property type="project" value="TreeGrafter"/>
</dbReference>
<dbReference type="EMBL" id="BKAJ01000237">
    <property type="protein sequence ID" value="GEP61600.1"/>
    <property type="molecule type" value="Genomic_DNA"/>
</dbReference>
<keyword evidence="5" id="KW-1185">Reference proteome</keyword>
<gene>
    <name evidence="4" type="ORF">RSO01_87660</name>
</gene>
<comment type="similarity">
    <text evidence="1 3">Belongs to the short-chain dehydrogenases/reductases (SDR) family.</text>
</comment>
<proteinExistence type="inferred from homology"/>
<organism evidence="4 5">
    <name type="scientific">Reyranella soli</name>
    <dbReference type="NCBI Taxonomy" id="1230389"/>
    <lineage>
        <taxon>Bacteria</taxon>
        <taxon>Pseudomonadati</taxon>
        <taxon>Pseudomonadota</taxon>
        <taxon>Alphaproteobacteria</taxon>
        <taxon>Hyphomicrobiales</taxon>
        <taxon>Reyranellaceae</taxon>
        <taxon>Reyranella</taxon>
    </lineage>
</organism>
<dbReference type="InterPro" id="IPR002347">
    <property type="entry name" value="SDR_fam"/>
</dbReference>
<reference evidence="4 5" key="1">
    <citation type="submission" date="2019-07" db="EMBL/GenBank/DDBJ databases">
        <title>Whole genome shotgun sequence of Reyranella soli NBRC 108950.</title>
        <authorList>
            <person name="Hosoyama A."/>
            <person name="Uohara A."/>
            <person name="Ohji S."/>
            <person name="Ichikawa N."/>
        </authorList>
    </citation>
    <scope>NUCLEOTIDE SEQUENCE [LARGE SCALE GENOMIC DNA]</scope>
    <source>
        <strain evidence="4 5">NBRC 108950</strain>
    </source>
</reference>
<dbReference type="InterPro" id="IPR036291">
    <property type="entry name" value="NAD(P)-bd_dom_sf"/>
</dbReference>
<dbReference type="CDD" id="cd05233">
    <property type="entry name" value="SDR_c"/>
    <property type="match status" value="1"/>
</dbReference>
<sequence>MPAHPALAAGRSAVITGAASGIGLAAARRFASMGLKVCLADLSAEALDRAADEVAAAAPAGRAAVITVPTDVSKLESVQALKDKAYAAFGEVAILMNNAGTAPGGGPYDHYERWRRVLDVNLWGVINGVQTFAPAMLAQKTACAIVNTDSKQGITCPPGDTAYNVSKAGVKVLTEALAHSLRNEEGNRISAHLLVPGSTFTGMTARGRSEKPAGAWTPDQVIDMLVESMGKGDFYIICPDNEVTRDVDNRRILWAAEDITRNRPPLSRWHADYKDAFNAFLTAEK</sequence>
<evidence type="ECO:0000256" key="3">
    <source>
        <dbReference type="RuleBase" id="RU000363"/>
    </source>
</evidence>
<dbReference type="InterPro" id="IPR020904">
    <property type="entry name" value="Sc_DH/Rdtase_CS"/>
</dbReference>
<dbReference type="PANTHER" id="PTHR43008">
    <property type="entry name" value="BENZIL REDUCTASE"/>
    <property type="match status" value="1"/>
</dbReference>
<dbReference type="PROSITE" id="PS00061">
    <property type="entry name" value="ADH_SHORT"/>
    <property type="match status" value="1"/>
</dbReference>
<evidence type="ECO:0000256" key="1">
    <source>
        <dbReference type="ARBA" id="ARBA00006484"/>
    </source>
</evidence>
<accession>A0A512NRL9</accession>
<dbReference type="AlphaFoldDB" id="A0A512NRL9"/>
<dbReference type="PANTHER" id="PTHR43008:SF7">
    <property type="entry name" value="SHORT CHAIN DEHYDROGENASE_REDUCTASE (AFU_ORTHOLOGUE AFUA_2G00830)"/>
    <property type="match status" value="1"/>
</dbReference>
<dbReference type="Gene3D" id="3.40.50.720">
    <property type="entry name" value="NAD(P)-binding Rossmann-like Domain"/>
    <property type="match status" value="1"/>
</dbReference>
<dbReference type="Pfam" id="PF00106">
    <property type="entry name" value="adh_short"/>
    <property type="match status" value="1"/>
</dbReference>
<dbReference type="RefSeq" id="WP_147156883.1">
    <property type="nucleotide sequence ID" value="NZ_BKAJ01000237.1"/>
</dbReference>
<dbReference type="Proteomes" id="UP000321058">
    <property type="component" value="Unassembled WGS sequence"/>
</dbReference>
<evidence type="ECO:0000256" key="2">
    <source>
        <dbReference type="ARBA" id="ARBA00023002"/>
    </source>
</evidence>
<evidence type="ECO:0000313" key="4">
    <source>
        <dbReference type="EMBL" id="GEP61600.1"/>
    </source>
</evidence>
<dbReference type="OrthoDB" id="4690547at2"/>
<evidence type="ECO:0000313" key="5">
    <source>
        <dbReference type="Proteomes" id="UP000321058"/>
    </source>
</evidence>
<comment type="caution">
    <text evidence="4">The sequence shown here is derived from an EMBL/GenBank/DDBJ whole genome shotgun (WGS) entry which is preliminary data.</text>
</comment>
<dbReference type="SUPFAM" id="SSF51735">
    <property type="entry name" value="NAD(P)-binding Rossmann-fold domains"/>
    <property type="match status" value="1"/>
</dbReference>
<name>A0A512NRL9_9HYPH</name>
<protein>
    <submittedName>
        <fullName evidence="4">Short-chain dehydrogenase</fullName>
    </submittedName>
</protein>
<keyword evidence="2" id="KW-0560">Oxidoreductase</keyword>
<dbReference type="PRINTS" id="PR00081">
    <property type="entry name" value="GDHRDH"/>
</dbReference>
<dbReference type="PRINTS" id="PR00080">
    <property type="entry name" value="SDRFAMILY"/>
</dbReference>